<proteinExistence type="predicted"/>
<dbReference type="SUPFAM" id="SSF55729">
    <property type="entry name" value="Acyl-CoA N-acyltransferases (Nat)"/>
    <property type="match status" value="1"/>
</dbReference>
<dbReference type="GO" id="GO:0016747">
    <property type="term" value="F:acyltransferase activity, transferring groups other than amino-acyl groups"/>
    <property type="evidence" value="ECO:0007669"/>
    <property type="project" value="InterPro"/>
</dbReference>
<reference evidence="2" key="2">
    <citation type="journal article" date="2021" name="PeerJ">
        <title>Extensive microbial diversity within the chicken gut microbiome revealed by metagenomics and culture.</title>
        <authorList>
            <person name="Gilroy R."/>
            <person name="Ravi A."/>
            <person name="Getino M."/>
            <person name="Pursley I."/>
            <person name="Horton D.L."/>
            <person name="Alikhan N.F."/>
            <person name="Baker D."/>
            <person name="Gharbi K."/>
            <person name="Hall N."/>
            <person name="Watson M."/>
            <person name="Adriaenssens E.M."/>
            <person name="Foster-Nyarko E."/>
            <person name="Jarju S."/>
            <person name="Secka A."/>
            <person name="Antonio M."/>
            <person name="Oren A."/>
            <person name="Chaudhuri R.R."/>
            <person name="La Ragione R."/>
            <person name="Hildebrand F."/>
            <person name="Pallen M.J."/>
        </authorList>
    </citation>
    <scope>NUCLEOTIDE SEQUENCE</scope>
    <source>
        <strain evidence="2">CHK195-11698</strain>
    </source>
</reference>
<dbReference type="InterPro" id="IPR016181">
    <property type="entry name" value="Acyl_CoA_acyltransferase"/>
</dbReference>
<dbReference type="Pfam" id="PF13673">
    <property type="entry name" value="Acetyltransf_10"/>
    <property type="match status" value="1"/>
</dbReference>
<dbReference type="Gene3D" id="3.40.630.30">
    <property type="match status" value="1"/>
</dbReference>
<dbReference type="PROSITE" id="PS51186">
    <property type="entry name" value="GNAT"/>
    <property type="match status" value="1"/>
</dbReference>
<gene>
    <name evidence="2" type="ORF">IAD15_03385</name>
</gene>
<protein>
    <submittedName>
        <fullName evidence="2">GNAT family N-acetyltransferase</fullName>
    </submittedName>
</protein>
<organism evidence="2 3">
    <name type="scientific">Candidatus Fimiplasma intestinipullorum</name>
    <dbReference type="NCBI Taxonomy" id="2840825"/>
    <lineage>
        <taxon>Bacteria</taxon>
        <taxon>Bacillati</taxon>
        <taxon>Bacillota</taxon>
        <taxon>Clostridia</taxon>
        <taxon>Eubacteriales</taxon>
        <taxon>Candidatus Fimiplasma</taxon>
    </lineage>
</organism>
<comment type="caution">
    <text evidence="2">The sequence shown here is derived from an EMBL/GenBank/DDBJ whole genome shotgun (WGS) entry which is preliminary data.</text>
</comment>
<dbReference type="InterPro" id="IPR000182">
    <property type="entry name" value="GNAT_dom"/>
</dbReference>
<accession>A0A9D1HPI5</accession>
<dbReference type="EMBL" id="DVMJ01000023">
    <property type="protein sequence ID" value="HIU13094.1"/>
    <property type="molecule type" value="Genomic_DNA"/>
</dbReference>
<evidence type="ECO:0000259" key="1">
    <source>
        <dbReference type="PROSITE" id="PS51186"/>
    </source>
</evidence>
<evidence type="ECO:0000313" key="2">
    <source>
        <dbReference type="EMBL" id="HIU13094.1"/>
    </source>
</evidence>
<feature type="domain" description="N-acetyltransferase" evidence="1">
    <location>
        <begin position="6"/>
        <end position="144"/>
    </location>
</feature>
<dbReference type="AlphaFoldDB" id="A0A9D1HPI5"/>
<dbReference type="Proteomes" id="UP000824175">
    <property type="component" value="Unassembled WGS sequence"/>
</dbReference>
<name>A0A9D1HPI5_9FIRM</name>
<reference evidence="2" key="1">
    <citation type="submission" date="2020-10" db="EMBL/GenBank/DDBJ databases">
        <authorList>
            <person name="Gilroy R."/>
        </authorList>
    </citation>
    <scope>NUCLEOTIDE SEQUENCE</scope>
    <source>
        <strain evidence="2">CHK195-11698</strain>
    </source>
</reference>
<sequence length="144" mass="16647">MECVIKHFNELRTEELYAIIKARVNVFVVEQNCPYPELDDKDQDAWHVWLKDQGELVAYLRVLAPGVSFSEASLGRVLTTRRQQGLGKAIVECGIAVAKEKYHTDRLRIEAQCYAQGFYEKLGFRQVGEPFLEDGIWHMEMLLQ</sequence>
<evidence type="ECO:0000313" key="3">
    <source>
        <dbReference type="Proteomes" id="UP000824175"/>
    </source>
</evidence>